<organism evidence="1 2">
    <name type="scientific">Tanacetum coccineum</name>
    <dbReference type="NCBI Taxonomy" id="301880"/>
    <lineage>
        <taxon>Eukaryota</taxon>
        <taxon>Viridiplantae</taxon>
        <taxon>Streptophyta</taxon>
        <taxon>Embryophyta</taxon>
        <taxon>Tracheophyta</taxon>
        <taxon>Spermatophyta</taxon>
        <taxon>Magnoliopsida</taxon>
        <taxon>eudicotyledons</taxon>
        <taxon>Gunneridae</taxon>
        <taxon>Pentapetalae</taxon>
        <taxon>asterids</taxon>
        <taxon>campanulids</taxon>
        <taxon>Asterales</taxon>
        <taxon>Asteraceae</taxon>
        <taxon>Asteroideae</taxon>
        <taxon>Anthemideae</taxon>
        <taxon>Anthemidinae</taxon>
        <taxon>Tanacetum</taxon>
    </lineage>
</organism>
<dbReference type="EMBL" id="BQNB010012461">
    <property type="protein sequence ID" value="GJT03839.1"/>
    <property type="molecule type" value="Genomic_DNA"/>
</dbReference>
<proteinExistence type="predicted"/>
<reference evidence="1" key="2">
    <citation type="submission" date="2022-01" db="EMBL/GenBank/DDBJ databases">
        <authorList>
            <person name="Yamashiro T."/>
            <person name="Shiraishi A."/>
            <person name="Satake H."/>
            <person name="Nakayama K."/>
        </authorList>
    </citation>
    <scope>NUCLEOTIDE SEQUENCE</scope>
</reference>
<dbReference type="Proteomes" id="UP001151760">
    <property type="component" value="Unassembled WGS sequence"/>
</dbReference>
<accession>A0ABQ5AS00</accession>
<comment type="caution">
    <text evidence="1">The sequence shown here is derived from an EMBL/GenBank/DDBJ whole genome shotgun (WGS) entry which is preliminary data.</text>
</comment>
<evidence type="ECO:0000313" key="1">
    <source>
        <dbReference type="EMBL" id="GJT03839.1"/>
    </source>
</evidence>
<reference evidence="1" key="1">
    <citation type="journal article" date="2022" name="Int. J. Mol. Sci.">
        <title>Draft Genome of Tanacetum Coccineum: Genomic Comparison of Closely Related Tanacetum-Family Plants.</title>
        <authorList>
            <person name="Yamashiro T."/>
            <person name="Shiraishi A."/>
            <person name="Nakayama K."/>
            <person name="Satake H."/>
        </authorList>
    </citation>
    <scope>NUCLEOTIDE SEQUENCE</scope>
</reference>
<evidence type="ECO:0000313" key="2">
    <source>
        <dbReference type="Proteomes" id="UP001151760"/>
    </source>
</evidence>
<keyword evidence="2" id="KW-1185">Reference proteome</keyword>
<sequence length="303" mass="33775">MQYQFLYQLSSRRHKRKRKADMEANSQYVFKKDGSTQGVLWAIDTINVAATAIVSAGNRQQQQSSSSSSSLQVVIEQTLGSSSSIQHLVREAQKPNGAHMLTRSMLCFAGTTMSCLKASSYLAEFTSYKQVAAEMKALAIKKDPNHFNYHIYTNGNFHRFKDNGEVTDRVTNSGGEVGRSTNGGADAVAVTILKWYEILRKFTATLLEVNRQYYQKDATVKLQAHKATTREDVDGVSKKYAVLIFNQVGSYCYFSSATAIPISFNSGVEKRRSDVFVNGQLLMDRAVKNAEKLAGSIHLGEYW</sequence>
<name>A0ABQ5AS00_9ASTR</name>
<protein>
    <submittedName>
        <fullName evidence="1">Uncharacterized protein</fullName>
    </submittedName>
</protein>
<gene>
    <name evidence="1" type="ORF">Tco_0838301</name>
</gene>